<dbReference type="PANTHER" id="PTHR47990">
    <property type="entry name" value="2-OXOGLUTARATE (2OG) AND FE(II)-DEPENDENT OXYGENASE SUPERFAMILY PROTEIN-RELATED"/>
    <property type="match status" value="1"/>
</dbReference>
<keyword evidence="2 3" id="KW-0408">Iron</keyword>
<keyword evidence="6" id="KW-1185">Reference proteome</keyword>
<name>A0ABD3HD27_9MARC</name>
<evidence type="ECO:0000313" key="5">
    <source>
        <dbReference type="EMBL" id="KAL3688771.1"/>
    </source>
</evidence>
<keyword evidence="1 3" id="KW-0479">Metal-binding</keyword>
<dbReference type="EMBL" id="JBJQOH010000004">
    <property type="protein sequence ID" value="KAL3688771.1"/>
    <property type="molecule type" value="Genomic_DNA"/>
</dbReference>
<dbReference type="InterPro" id="IPR026992">
    <property type="entry name" value="DIOX_N"/>
</dbReference>
<feature type="domain" description="Fe2OG dioxygenase" evidence="4">
    <location>
        <begin position="223"/>
        <end position="325"/>
    </location>
</feature>
<accession>A0ABD3HD27</accession>
<protein>
    <recommendedName>
        <fullName evidence="4">Fe2OG dioxygenase domain-containing protein</fullName>
    </recommendedName>
</protein>
<organism evidence="5 6">
    <name type="scientific">Riccia sorocarpa</name>
    <dbReference type="NCBI Taxonomy" id="122646"/>
    <lineage>
        <taxon>Eukaryota</taxon>
        <taxon>Viridiplantae</taxon>
        <taxon>Streptophyta</taxon>
        <taxon>Embryophyta</taxon>
        <taxon>Marchantiophyta</taxon>
        <taxon>Marchantiopsida</taxon>
        <taxon>Marchantiidae</taxon>
        <taxon>Marchantiales</taxon>
        <taxon>Ricciaceae</taxon>
        <taxon>Riccia</taxon>
    </lineage>
</organism>
<dbReference type="Gene3D" id="2.60.120.330">
    <property type="entry name" value="B-lactam Antibiotic, Isopenicillin N Synthase, Chain"/>
    <property type="match status" value="1"/>
</dbReference>
<dbReference type="GO" id="GO:0016491">
    <property type="term" value="F:oxidoreductase activity"/>
    <property type="evidence" value="ECO:0007669"/>
    <property type="project" value="UniProtKB-KW"/>
</dbReference>
<reference evidence="5 6" key="1">
    <citation type="submission" date="2024-09" db="EMBL/GenBank/DDBJ databases">
        <title>Chromosome-scale assembly of Riccia sorocarpa.</title>
        <authorList>
            <person name="Paukszto L."/>
        </authorList>
    </citation>
    <scope>NUCLEOTIDE SEQUENCE [LARGE SCALE GENOMIC DNA]</scope>
    <source>
        <strain evidence="5">LP-2024</strain>
        <tissue evidence="5">Aerial parts of the thallus</tissue>
    </source>
</reference>
<proteinExistence type="inferred from homology"/>
<dbReference type="GO" id="GO:0046872">
    <property type="term" value="F:metal ion binding"/>
    <property type="evidence" value="ECO:0007669"/>
    <property type="project" value="UniProtKB-KW"/>
</dbReference>
<dbReference type="Pfam" id="PF03171">
    <property type="entry name" value="2OG-FeII_Oxy"/>
    <property type="match status" value="1"/>
</dbReference>
<keyword evidence="3" id="KW-0560">Oxidoreductase</keyword>
<evidence type="ECO:0000256" key="2">
    <source>
        <dbReference type="ARBA" id="ARBA00023004"/>
    </source>
</evidence>
<evidence type="ECO:0000259" key="4">
    <source>
        <dbReference type="PROSITE" id="PS51471"/>
    </source>
</evidence>
<comment type="similarity">
    <text evidence="3">Belongs to the iron/ascorbate-dependent oxidoreductase family.</text>
</comment>
<dbReference type="AlphaFoldDB" id="A0ABD3HD27"/>
<gene>
    <name evidence="5" type="ORF">R1sor_015080</name>
</gene>
<dbReference type="InterPro" id="IPR050231">
    <property type="entry name" value="Iron_ascorbate_oxido_reductase"/>
</dbReference>
<evidence type="ECO:0000256" key="3">
    <source>
        <dbReference type="RuleBase" id="RU003682"/>
    </source>
</evidence>
<evidence type="ECO:0000313" key="6">
    <source>
        <dbReference type="Proteomes" id="UP001633002"/>
    </source>
</evidence>
<dbReference type="Proteomes" id="UP001633002">
    <property type="component" value="Unassembled WGS sequence"/>
</dbReference>
<dbReference type="Pfam" id="PF14226">
    <property type="entry name" value="DIOX_N"/>
    <property type="match status" value="1"/>
</dbReference>
<comment type="caution">
    <text evidence="5">The sequence shown here is derived from an EMBL/GenBank/DDBJ whole genome shotgun (WGS) entry which is preliminary data.</text>
</comment>
<dbReference type="PROSITE" id="PS51471">
    <property type="entry name" value="FE2OG_OXY"/>
    <property type="match status" value="1"/>
</dbReference>
<evidence type="ECO:0000256" key="1">
    <source>
        <dbReference type="ARBA" id="ARBA00022723"/>
    </source>
</evidence>
<dbReference type="SUPFAM" id="SSF51197">
    <property type="entry name" value="Clavaminate synthase-like"/>
    <property type="match status" value="1"/>
</dbReference>
<dbReference type="PRINTS" id="PR00682">
    <property type="entry name" value="IPNSYNTHASE"/>
</dbReference>
<dbReference type="InterPro" id="IPR005123">
    <property type="entry name" value="Oxoglu/Fe-dep_dioxygenase_dom"/>
</dbReference>
<sequence>MLKARSVLSGIKRRAQVGNLKMTMAKISFSSIPVIDISPLLESRSTPKVQENSNTRRVINEIDQACRNVGFFYVQGHGVPLDMMNQVRQLAHEFFTLSTDEKYKIKMSSASGWRGYQRVGENVTKGVSDMHEAIDFLQDYDGGDFPAFLHDHPLHGRNLWPETPTSFRPVCKEYLSAVQEAYCGKSCILAGGISLDLGKRIMQAISLALTGVHDSFEGSRAGSPFWLFRVIGYPPLERKITEVGCGEHTDYGLLTLVNQDEGIRALQVKNQAGEWIWADPVPGTFVVNIGDMLKIWSNGLYMPTVHRVLNDNSKYRVSVPYFYEPNFDALVKPLDSCKQVTGGESKFASVVYGEHLTKKVLNNFK</sequence>
<dbReference type="InterPro" id="IPR027443">
    <property type="entry name" value="IPNS-like_sf"/>
</dbReference>
<dbReference type="InterPro" id="IPR044861">
    <property type="entry name" value="IPNS-like_FE2OG_OXY"/>
</dbReference>